<dbReference type="AlphaFoldDB" id="A0A6J4J6N6"/>
<evidence type="ECO:0000313" key="2">
    <source>
        <dbReference type="EMBL" id="CAA9269384.1"/>
    </source>
</evidence>
<name>A0A6J4J6N6_9ACTN</name>
<evidence type="ECO:0000256" key="1">
    <source>
        <dbReference type="SAM" id="Phobius"/>
    </source>
</evidence>
<organism evidence="2">
    <name type="scientific">uncultured Acidimicrobiales bacterium</name>
    <dbReference type="NCBI Taxonomy" id="310071"/>
    <lineage>
        <taxon>Bacteria</taxon>
        <taxon>Bacillati</taxon>
        <taxon>Actinomycetota</taxon>
        <taxon>Acidimicrobiia</taxon>
        <taxon>Acidimicrobiales</taxon>
        <taxon>environmental samples</taxon>
    </lineage>
</organism>
<reference evidence="2" key="1">
    <citation type="submission" date="2020-02" db="EMBL/GenBank/DDBJ databases">
        <authorList>
            <person name="Meier V. D."/>
        </authorList>
    </citation>
    <scope>NUCLEOTIDE SEQUENCE</scope>
    <source>
        <strain evidence="2">AVDCRST_MAG50</strain>
    </source>
</reference>
<feature type="transmembrane region" description="Helical" evidence="1">
    <location>
        <begin position="104"/>
        <end position="126"/>
    </location>
</feature>
<evidence type="ECO:0008006" key="3">
    <source>
        <dbReference type="Google" id="ProtNLM"/>
    </source>
</evidence>
<proteinExistence type="predicted"/>
<dbReference type="PANTHER" id="PTHR36109:SF2">
    <property type="entry name" value="MEMBRANE PROTEIN"/>
    <property type="match status" value="1"/>
</dbReference>
<sequence length="183" mass="18593">MEELTFSTFNAVGTFSTHGQADRAVKALEEAGVGGDSVSVLSREQLEDAPEAGLQEETADLNNSQVKGALSGGGAGAVVGGTLGFLAGAAAFGIPGIGPVIGSGIWAAVAGGTMAGATAGGLMGGFRKMWESNYLDALREGKVLVAVNSEDEAQHHEAFMALQFTGAEGIEQYDKQGELIRST</sequence>
<dbReference type="EMBL" id="CADCTF010000156">
    <property type="protein sequence ID" value="CAA9269384.1"/>
    <property type="molecule type" value="Genomic_DNA"/>
</dbReference>
<keyword evidence="1" id="KW-1133">Transmembrane helix</keyword>
<dbReference type="InterPro" id="IPR052948">
    <property type="entry name" value="Low_temp-induced_all0457"/>
</dbReference>
<feature type="transmembrane region" description="Helical" evidence="1">
    <location>
        <begin position="75"/>
        <end position="98"/>
    </location>
</feature>
<protein>
    <recommendedName>
        <fullName evidence="3">General stress protein 17M-like domain-containing protein</fullName>
    </recommendedName>
</protein>
<gene>
    <name evidence="2" type="ORF">AVDCRST_MAG50-3388</name>
</gene>
<dbReference type="PANTHER" id="PTHR36109">
    <property type="entry name" value="MEMBRANE PROTEIN-RELATED"/>
    <property type="match status" value="1"/>
</dbReference>
<accession>A0A6J4J6N6</accession>
<keyword evidence="1" id="KW-0812">Transmembrane</keyword>
<keyword evidence="1" id="KW-0472">Membrane</keyword>